<evidence type="ECO:0000256" key="1">
    <source>
        <dbReference type="ARBA" id="ARBA00004571"/>
    </source>
</evidence>
<dbReference type="InterPro" id="IPR037066">
    <property type="entry name" value="Plug_dom_sf"/>
</dbReference>
<keyword evidence="13" id="KW-0675">Receptor</keyword>
<keyword evidence="3 8" id="KW-1134">Transmembrane beta strand</keyword>
<evidence type="ECO:0000256" key="3">
    <source>
        <dbReference type="ARBA" id="ARBA00022452"/>
    </source>
</evidence>
<keyword evidence="14" id="KW-1185">Reference proteome</keyword>
<dbReference type="InterPro" id="IPR012910">
    <property type="entry name" value="Plug_dom"/>
</dbReference>
<feature type="signal peptide" evidence="10">
    <location>
        <begin position="1"/>
        <end position="41"/>
    </location>
</feature>
<keyword evidence="6 8" id="KW-0472">Membrane</keyword>
<evidence type="ECO:0000256" key="5">
    <source>
        <dbReference type="ARBA" id="ARBA00023077"/>
    </source>
</evidence>
<keyword evidence="10" id="KW-0732">Signal</keyword>
<dbReference type="Gene3D" id="2.170.130.10">
    <property type="entry name" value="TonB-dependent receptor, plug domain"/>
    <property type="match status" value="1"/>
</dbReference>
<dbReference type="RefSeq" id="WP_210511620.1">
    <property type="nucleotide sequence ID" value="NZ_JAFIDN010000005.1"/>
</dbReference>
<comment type="similarity">
    <text evidence="8 9">Belongs to the TonB-dependent receptor family.</text>
</comment>
<feature type="domain" description="TonB-dependent receptor plug" evidence="12">
    <location>
        <begin position="231"/>
        <end position="337"/>
    </location>
</feature>
<reference evidence="13" key="1">
    <citation type="submission" date="2021-02" db="EMBL/GenBank/DDBJ databases">
        <title>Natronogracilivirga saccharolytica gen. nov. sp. nov. a new anaerobic, haloalkiliphilic carbohydrate-fermenting bacterium from soda lake and proposing of Cyclonatronumiaceae fam. nov. in the phylum Balneolaeota.</title>
        <authorList>
            <person name="Zhilina T.N."/>
            <person name="Sorokin D.Y."/>
            <person name="Zavarzina D.G."/>
            <person name="Toshchakov S.V."/>
            <person name="Kublanov I.V."/>
        </authorList>
    </citation>
    <scope>NUCLEOTIDE SEQUENCE</scope>
    <source>
        <strain evidence="13">Z-1702</strain>
    </source>
</reference>
<evidence type="ECO:0000256" key="8">
    <source>
        <dbReference type="PROSITE-ProRule" id="PRU01360"/>
    </source>
</evidence>
<evidence type="ECO:0000259" key="11">
    <source>
        <dbReference type="Pfam" id="PF00593"/>
    </source>
</evidence>
<dbReference type="Pfam" id="PF13715">
    <property type="entry name" value="CarbopepD_reg_2"/>
    <property type="match status" value="1"/>
</dbReference>
<feature type="domain" description="TonB-dependent receptor-like beta-barrel" evidence="11">
    <location>
        <begin position="513"/>
        <end position="880"/>
    </location>
</feature>
<dbReference type="SUPFAM" id="SSF56935">
    <property type="entry name" value="Porins"/>
    <property type="match status" value="1"/>
</dbReference>
<dbReference type="InterPro" id="IPR008969">
    <property type="entry name" value="CarboxyPept-like_regulatory"/>
</dbReference>
<organism evidence="13 14">
    <name type="scientific">Natronogracilivirga saccharolytica</name>
    <dbReference type="NCBI Taxonomy" id="2812953"/>
    <lineage>
        <taxon>Bacteria</taxon>
        <taxon>Pseudomonadati</taxon>
        <taxon>Balneolota</taxon>
        <taxon>Balneolia</taxon>
        <taxon>Balneolales</taxon>
        <taxon>Cyclonatronaceae</taxon>
        <taxon>Natronogracilivirga</taxon>
    </lineage>
</organism>
<evidence type="ECO:0000256" key="7">
    <source>
        <dbReference type="ARBA" id="ARBA00023237"/>
    </source>
</evidence>
<dbReference type="Gene3D" id="2.40.170.20">
    <property type="entry name" value="TonB-dependent receptor, beta-barrel domain"/>
    <property type="match status" value="1"/>
</dbReference>
<evidence type="ECO:0000313" key="14">
    <source>
        <dbReference type="Proteomes" id="UP000673975"/>
    </source>
</evidence>
<dbReference type="Pfam" id="PF00593">
    <property type="entry name" value="TonB_dep_Rec_b-barrel"/>
    <property type="match status" value="1"/>
</dbReference>
<dbReference type="GO" id="GO:0009279">
    <property type="term" value="C:cell outer membrane"/>
    <property type="evidence" value="ECO:0007669"/>
    <property type="project" value="UniProtKB-SubCell"/>
</dbReference>
<gene>
    <name evidence="13" type="ORF">NATSA_08430</name>
</gene>
<dbReference type="NCBIfam" id="TIGR04056">
    <property type="entry name" value="OMP_RagA_SusC"/>
    <property type="match status" value="1"/>
</dbReference>
<comment type="subcellular location">
    <subcellularLocation>
        <location evidence="1 8">Cell outer membrane</location>
        <topology evidence="1 8">Multi-pass membrane protein</topology>
    </subcellularLocation>
</comment>
<evidence type="ECO:0000259" key="12">
    <source>
        <dbReference type="Pfam" id="PF07715"/>
    </source>
</evidence>
<dbReference type="Pfam" id="PF07715">
    <property type="entry name" value="Plug"/>
    <property type="match status" value="1"/>
</dbReference>
<evidence type="ECO:0000313" key="13">
    <source>
        <dbReference type="EMBL" id="MBP3192688.1"/>
    </source>
</evidence>
<dbReference type="AlphaFoldDB" id="A0A8J7S659"/>
<evidence type="ECO:0000256" key="6">
    <source>
        <dbReference type="ARBA" id="ARBA00023136"/>
    </source>
</evidence>
<accession>A0A8J7S659</accession>
<dbReference type="InterPro" id="IPR023997">
    <property type="entry name" value="TonB-dep_OMP_SusC/RagA_CS"/>
</dbReference>
<evidence type="ECO:0000256" key="4">
    <source>
        <dbReference type="ARBA" id="ARBA00022692"/>
    </source>
</evidence>
<keyword evidence="4 8" id="KW-0812">Transmembrane</keyword>
<name>A0A8J7S659_9BACT</name>
<keyword evidence="2 8" id="KW-0813">Transport</keyword>
<dbReference type="InterPro" id="IPR023996">
    <property type="entry name" value="TonB-dep_OMP_SusC/RagA"/>
</dbReference>
<dbReference type="InterPro" id="IPR000531">
    <property type="entry name" value="Beta-barrel_TonB"/>
</dbReference>
<dbReference type="SUPFAM" id="SSF49464">
    <property type="entry name" value="Carboxypeptidase regulatory domain-like"/>
    <property type="match status" value="1"/>
</dbReference>
<dbReference type="EMBL" id="JAFIDN010000005">
    <property type="protein sequence ID" value="MBP3192688.1"/>
    <property type="molecule type" value="Genomic_DNA"/>
</dbReference>
<feature type="chain" id="PRO_5035317044" evidence="10">
    <location>
        <begin position="42"/>
        <end position="1100"/>
    </location>
</feature>
<evidence type="ECO:0000256" key="10">
    <source>
        <dbReference type="SAM" id="SignalP"/>
    </source>
</evidence>
<protein>
    <submittedName>
        <fullName evidence="13">TonB-dependent receptor</fullName>
    </submittedName>
</protein>
<dbReference type="FunFam" id="2.170.130.10:FF:000008">
    <property type="entry name" value="SusC/RagA family TonB-linked outer membrane protein"/>
    <property type="match status" value="1"/>
</dbReference>
<evidence type="ECO:0000256" key="9">
    <source>
        <dbReference type="RuleBase" id="RU003357"/>
    </source>
</evidence>
<dbReference type="InterPro" id="IPR039426">
    <property type="entry name" value="TonB-dep_rcpt-like"/>
</dbReference>
<dbReference type="NCBIfam" id="TIGR04057">
    <property type="entry name" value="SusC_RagA_signa"/>
    <property type="match status" value="1"/>
</dbReference>
<keyword evidence="7 8" id="KW-0998">Cell outer membrane</keyword>
<dbReference type="Proteomes" id="UP000673975">
    <property type="component" value="Unassembled WGS sequence"/>
</dbReference>
<keyword evidence="5 9" id="KW-0798">TonB box</keyword>
<dbReference type="InterPro" id="IPR036942">
    <property type="entry name" value="Beta-barrel_TonB_sf"/>
</dbReference>
<proteinExistence type="inferred from homology"/>
<evidence type="ECO:0000256" key="2">
    <source>
        <dbReference type="ARBA" id="ARBA00022448"/>
    </source>
</evidence>
<dbReference type="PROSITE" id="PS52016">
    <property type="entry name" value="TONB_DEPENDENT_REC_3"/>
    <property type="match status" value="1"/>
</dbReference>
<dbReference type="Gene3D" id="2.60.40.1120">
    <property type="entry name" value="Carboxypeptidase-like, regulatory domain"/>
    <property type="match status" value="1"/>
</dbReference>
<comment type="caution">
    <text evidence="13">The sequence shown here is derived from an EMBL/GenBank/DDBJ whole genome shotgun (WGS) entry which is preliminary data.</text>
</comment>
<sequence>MDASYFYRAFRIISDNLTLWKYMKRLLIAAFFMHAITPVFADAAAQEHQVTIITDQISPLDAMKIIEEETDYSFFYRNVDLESAPSVSVHVEDGSVEELLQQLFTDLDVSYAINGNMIVINGAANAAEAPAPNQESQNHRVTGQVTDAATGEPLVGATIAVRDETIGTVTNQQGEFSLTVPGADAVLEITYVGFVSMAVPVDGQSEITIELSEDVLWMDDVVVVGYGTERIRDLSTAVSVVRMDEVGRTPITDVSQAIQGRAAGVQVSQPSGKPGTGLTVRVRGSTSVQAGNEPLYVVDGVPTNNIQNLNPNDIASLQILKDASSAAIYGSRGANGVVLITTKRGREGESTVNFQTNFGFSDLPIQMDALNTAQYRELMTEISGPGTVPESITTDTDWMDKTFGTGAYQDYQLSTSGGTDFMQYYLSLGYLSEEGIVSPASNERYNFRVNLDNQIRSWFKVSTNLSYSRRERRDTEDSQSVARGGTILSSINTPPFLEVWSTDPERSGQFMPNPYQPSWENPLAYMSRAGWDRSDRLSGNVIFNVNLHENVLWRTNFGVDHNRWNWYQFIDPIQTSFGRQENGQATDNENREYNWLLENTLAYDFELGNHSFGTLGGFTMQHNRWDQNYISVNDFPSNTSVQTLNVANQIINAGTVAADWALISFLGRVSYNYQSRYIISSTIRYDGSSKLAEGNRWGVFPSVSAAWRVTGESFMNGVDFLDDLKIRAGWGVTGNQEGIGNYASYGLFGTSRRPPTQPLSGPSMFRTSFENRDLKWETTTQTNVGLDIMAFDGRITFSADAYLKKTDDLLLNVVVPRIGSADYITRNDGKMENRGLEFVVETRNITGNRFQWDTGFNISFNRNEVTELGLNQVYDYAQIYSNNENVIRMEPGMSLGTFYGYISDGVNPETGMIEYRDLTGTGTITAADRTVIGNAQPDFIYGMTNTFRYRGFELMVFLQGVQGNDIYNASRIDTEGMFDHRNQSTEVLDRWREPGDVTDIPRATSSMENVRNSTRFVEDGSYLRIKTLTLSYSLPYRWISPLRMSNLTVFGTGQNLYTFTGYSGFDPEVNAYGTSGVELGVDYGTYPQSRTIIFGFNIDL</sequence>